<reference evidence="5" key="1">
    <citation type="submission" date="2007-12" db="EMBL/GenBank/DDBJ databases">
        <title>Annotation of Entamoeba dispar SAW760.</title>
        <authorList>
            <person name="Lorenzi H."/>
            <person name="Inman J."/>
            <person name="Schobel S."/>
            <person name="Amedeo P."/>
            <person name="Caler E."/>
        </authorList>
    </citation>
    <scope>NUCLEOTIDE SEQUENCE [LARGE SCALE GENOMIC DNA]</scope>
    <source>
        <strain evidence="5">ATCC PRA-260 / SAW760</strain>
    </source>
</reference>
<proteinExistence type="predicted"/>
<name>B0EA82_ENTDS</name>
<organism evidence="5">
    <name type="scientific">Entamoeba dispar (strain ATCC PRA-260 / SAW760)</name>
    <dbReference type="NCBI Taxonomy" id="370354"/>
    <lineage>
        <taxon>Eukaryota</taxon>
        <taxon>Amoebozoa</taxon>
        <taxon>Evosea</taxon>
        <taxon>Archamoebae</taxon>
        <taxon>Mastigamoebida</taxon>
        <taxon>Entamoebidae</taxon>
        <taxon>Entamoeba</taxon>
    </lineage>
</organism>
<dbReference type="InterPro" id="IPR030392">
    <property type="entry name" value="S74_ICA"/>
</dbReference>
<dbReference type="PANTHER" id="PTHR13029:SF21">
    <property type="entry name" value="PEPTIDASE S74 DOMAIN-CONTAINING PROTEIN"/>
    <property type="match status" value="1"/>
</dbReference>
<feature type="region of interest" description="Disordered" evidence="1">
    <location>
        <begin position="127"/>
        <end position="163"/>
    </location>
</feature>
<evidence type="ECO:0000256" key="2">
    <source>
        <dbReference type="SAM" id="Phobius"/>
    </source>
</evidence>
<dbReference type="RefSeq" id="XP_001735250.1">
    <property type="nucleotide sequence ID" value="XM_001735198.1"/>
</dbReference>
<dbReference type="PROSITE" id="PS51688">
    <property type="entry name" value="ICA"/>
    <property type="match status" value="1"/>
</dbReference>
<dbReference type="PANTHER" id="PTHR13029">
    <property type="match status" value="1"/>
</dbReference>
<keyword evidence="5" id="KW-1185">Reference proteome</keyword>
<keyword evidence="2" id="KW-0812">Transmembrane</keyword>
<dbReference type="AlphaFoldDB" id="B0EA82"/>
<gene>
    <name evidence="4" type="ORF">EDI_338220</name>
</gene>
<keyword evidence="2" id="KW-0472">Membrane</keyword>
<dbReference type="OMA" id="AFFPIRN"/>
<dbReference type="Proteomes" id="UP000008076">
    <property type="component" value="Unassembled WGS sequence"/>
</dbReference>
<feature type="compositionally biased region" description="Low complexity" evidence="1">
    <location>
        <begin position="138"/>
        <end position="163"/>
    </location>
</feature>
<dbReference type="Pfam" id="PF13884">
    <property type="entry name" value="Peptidase_S74"/>
    <property type="match status" value="1"/>
</dbReference>
<dbReference type="VEuPathDB" id="AmoebaDB:EDI_338220"/>
<dbReference type="EMBL" id="DS548437">
    <property type="protein sequence ID" value="EDR28569.1"/>
    <property type="molecule type" value="Genomic_DNA"/>
</dbReference>
<dbReference type="InterPro" id="IPR051577">
    <property type="entry name" value="MRF-like"/>
</dbReference>
<dbReference type="GeneID" id="5880189"/>
<keyword evidence="2" id="KW-1133">Transmembrane helix</keyword>
<evidence type="ECO:0000259" key="3">
    <source>
        <dbReference type="PROSITE" id="PS51688"/>
    </source>
</evidence>
<protein>
    <recommendedName>
        <fullName evidence="3">Peptidase S74 domain-containing protein</fullName>
    </recommendedName>
</protein>
<feature type="transmembrane region" description="Helical" evidence="2">
    <location>
        <begin position="452"/>
        <end position="471"/>
    </location>
</feature>
<dbReference type="InterPro" id="IPR036388">
    <property type="entry name" value="WH-like_DNA-bd_sf"/>
</dbReference>
<dbReference type="KEGG" id="edi:EDI_338220"/>
<accession>B0EA82</accession>
<dbReference type="Gene3D" id="1.10.10.10">
    <property type="entry name" value="Winged helix-like DNA-binding domain superfamily/Winged helix DNA-binding domain"/>
    <property type="match status" value="1"/>
</dbReference>
<feature type="transmembrane region" description="Helical" evidence="2">
    <location>
        <begin position="401"/>
        <end position="420"/>
    </location>
</feature>
<feature type="transmembrane region" description="Helical" evidence="2">
    <location>
        <begin position="477"/>
        <end position="497"/>
    </location>
</feature>
<feature type="domain" description="Peptidase S74" evidence="3">
    <location>
        <begin position="237"/>
        <end position="329"/>
    </location>
</feature>
<sequence length="679" mass="77427">MSQLSPPLVLVKSEQIPRTQNQRMKNWKCTFPECEETPKTRYNCYAHIWDAHLRTELSKPGKNPKNLLLTTFKLSPQKDDIKRMCEDYMIKLIDKYPPTKIKRNQIINNNGGDNDGKSQYPFAFDPNSKSFDNEIHTNSSSNSVINNENTPSRSIESVPISSSGPSVGIDTSVGIEMQAIKQDIGINEMPQIVQIPSRGDYQITAEDFIKIEKINENLRQLHVLGEIFAENGFLVRSDARSKTDIEEIHNSLNGILSLVGVSYSYKKDCDNKKYGFIAQEVQKIYPELVKEDDTGKLTVDYLGIIPLLVEALKEIHNNAQGLREIEEINGVSNRVEYAITHLEKIIFEMNCNNPQREEKSKFNQWKIRMIHIFGPISFLIFSCLFSSIITIIIPIIFPSMYFLMGLTVILCIILWIFVFINKTEAMNFLTAKKAFFPIRNNINFKWRLSQYVTWYIIFSLLISMLMLSIIIGYHVIIIVICYIIGVIISLIICYFINKTSYRFGFPYQYSFIVLLIFQAICIAAMILCTVYQPFYEGKKFGNNSQYIIHLSDNVEVNHVMMPQISWNCFSPKIITEPYLPNGLSFDISQKLFSLSHPFLIGIPQGDIVDSVVKVSLQCNGIVLLDYPTLTFKTCAKNTDPGLCSINSCGYCRSSTLSFCGICGDYFTKQCQSVAGFSNC</sequence>
<evidence type="ECO:0000313" key="4">
    <source>
        <dbReference type="EMBL" id="EDR28569.1"/>
    </source>
</evidence>
<dbReference type="eggNOG" id="ENOG502RFX3">
    <property type="taxonomic scope" value="Eukaryota"/>
</dbReference>
<evidence type="ECO:0000256" key="1">
    <source>
        <dbReference type="SAM" id="MobiDB-lite"/>
    </source>
</evidence>
<feature type="transmembrane region" description="Helical" evidence="2">
    <location>
        <begin position="369"/>
        <end position="395"/>
    </location>
</feature>
<dbReference type="OrthoDB" id="27041at2759"/>
<feature type="transmembrane region" description="Helical" evidence="2">
    <location>
        <begin position="509"/>
        <end position="534"/>
    </location>
</feature>
<evidence type="ECO:0000313" key="5">
    <source>
        <dbReference type="Proteomes" id="UP000008076"/>
    </source>
</evidence>